<dbReference type="SMART" id="SM01208">
    <property type="entry name" value="G5"/>
    <property type="match status" value="1"/>
</dbReference>
<dbReference type="InterPro" id="IPR011098">
    <property type="entry name" value="G5_dom"/>
</dbReference>
<evidence type="ECO:0000313" key="7">
    <source>
        <dbReference type="Proteomes" id="UP000637578"/>
    </source>
</evidence>
<dbReference type="AlphaFoldDB" id="A0A8J3FXI0"/>
<feature type="signal peptide" evidence="4">
    <location>
        <begin position="1"/>
        <end position="25"/>
    </location>
</feature>
<dbReference type="EMBL" id="BMMK01000032">
    <property type="protein sequence ID" value="GGM74426.1"/>
    <property type="molecule type" value="Genomic_DNA"/>
</dbReference>
<reference evidence="6" key="1">
    <citation type="journal article" date="2014" name="Int. J. Syst. Evol. Microbiol.">
        <title>Complete genome sequence of Corynebacterium casei LMG S-19264T (=DSM 44701T), isolated from a smear-ripened cheese.</title>
        <authorList>
            <consortium name="US DOE Joint Genome Institute (JGI-PGF)"/>
            <person name="Walter F."/>
            <person name="Albersmeier A."/>
            <person name="Kalinowski J."/>
            <person name="Ruckert C."/>
        </authorList>
    </citation>
    <scope>NUCLEOTIDE SEQUENCE</scope>
    <source>
        <strain evidence="6">CGMCC 4.5737</strain>
    </source>
</reference>
<dbReference type="Pfam" id="PF06737">
    <property type="entry name" value="Transglycosylas"/>
    <property type="match status" value="1"/>
</dbReference>
<organism evidence="6 7">
    <name type="scientific">Longimycelium tulufanense</name>
    <dbReference type="NCBI Taxonomy" id="907463"/>
    <lineage>
        <taxon>Bacteria</taxon>
        <taxon>Bacillati</taxon>
        <taxon>Actinomycetota</taxon>
        <taxon>Actinomycetes</taxon>
        <taxon>Pseudonocardiales</taxon>
        <taxon>Pseudonocardiaceae</taxon>
        <taxon>Longimycelium</taxon>
    </lineage>
</organism>
<dbReference type="Gene3D" id="1.10.530.10">
    <property type="match status" value="1"/>
</dbReference>
<comment type="similarity">
    <text evidence="1">Belongs to the transglycosylase family. Rpf subfamily.</text>
</comment>
<evidence type="ECO:0000259" key="5">
    <source>
        <dbReference type="PROSITE" id="PS51109"/>
    </source>
</evidence>
<keyword evidence="2 4" id="KW-0732">Signal</keyword>
<protein>
    <recommendedName>
        <fullName evidence="5">G5 domain-containing protein</fullName>
    </recommendedName>
</protein>
<dbReference type="InterPro" id="IPR051933">
    <property type="entry name" value="Resuscitation_pf_RpfB"/>
</dbReference>
<name>A0A8J3FXI0_9PSEU</name>
<dbReference type="PANTHER" id="PTHR39160">
    <property type="entry name" value="CELL WALL-BINDING PROTEIN YOCH"/>
    <property type="match status" value="1"/>
</dbReference>
<dbReference type="RefSeq" id="WP_189060991.1">
    <property type="nucleotide sequence ID" value="NZ_BMMK01000032.1"/>
</dbReference>
<reference evidence="6" key="2">
    <citation type="submission" date="2020-09" db="EMBL/GenBank/DDBJ databases">
        <authorList>
            <person name="Sun Q."/>
            <person name="Zhou Y."/>
        </authorList>
    </citation>
    <scope>NUCLEOTIDE SEQUENCE</scope>
    <source>
        <strain evidence="6">CGMCC 4.5737</strain>
    </source>
</reference>
<dbReference type="PANTHER" id="PTHR39160:SF4">
    <property type="entry name" value="RESUSCITATION-PROMOTING FACTOR RPFB"/>
    <property type="match status" value="1"/>
</dbReference>
<dbReference type="Proteomes" id="UP000637578">
    <property type="component" value="Unassembled WGS sequence"/>
</dbReference>
<evidence type="ECO:0000256" key="3">
    <source>
        <dbReference type="ARBA" id="ARBA00022801"/>
    </source>
</evidence>
<sequence>MSKRTFARAATAATLLVLTGSGATAVAMDKSVTVTVDGEPQDLNTFAATVSGALDAAGLDLREHDTLAPAAHAPISDGSRIVLKRGRMLRLRVDGREREVWTTALTVEEALRQLGMRTEGAIVSADRSRRIPLEGLSVDLKTAKVVTVVDGGKPPREVATNAATIEEFLRELGVPLEQDDTVNPAKTTSLTNGARIEITRLRTEEVTEKKKIDPPEEKIEDPEMYQGTTKVEDKGEPGEKVVVYRVTRRNGKELRREELSVKVVKEPKPKKVRVGTKPMPDSEVWDRLVKCEAGGNWNINTGNGYYGGLQFDKQTWDANGGEQYAQYPHQATREEQIAVASKVRDRRGGYGAWPHCSSKLGLPR</sequence>
<dbReference type="SUPFAM" id="SSF53955">
    <property type="entry name" value="Lysozyme-like"/>
    <property type="match status" value="1"/>
</dbReference>
<dbReference type="InterPro" id="IPR010618">
    <property type="entry name" value="RPF"/>
</dbReference>
<dbReference type="InterPro" id="IPR007137">
    <property type="entry name" value="DUF348"/>
</dbReference>
<feature type="chain" id="PRO_5039125070" description="G5 domain-containing protein" evidence="4">
    <location>
        <begin position="26"/>
        <end position="364"/>
    </location>
</feature>
<accession>A0A8J3FXI0</accession>
<comment type="caution">
    <text evidence="6">The sequence shown here is derived from an EMBL/GenBank/DDBJ whole genome shotgun (WGS) entry which is preliminary data.</text>
</comment>
<dbReference type="GO" id="GO:0016787">
    <property type="term" value="F:hydrolase activity"/>
    <property type="evidence" value="ECO:0007669"/>
    <property type="project" value="UniProtKB-KW"/>
</dbReference>
<dbReference type="Pfam" id="PF03990">
    <property type="entry name" value="DUF348"/>
    <property type="match status" value="3"/>
</dbReference>
<keyword evidence="3" id="KW-0378">Hydrolase</keyword>
<evidence type="ECO:0000313" key="6">
    <source>
        <dbReference type="EMBL" id="GGM74426.1"/>
    </source>
</evidence>
<gene>
    <name evidence="6" type="ORF">GCM10012275_51380</name>
</gene>
<dbReference type="PROSITE" id="PS51109">
    <property type="entry name" value="G5"/>
    <property type="match status" value="1"/>
</dbReference>
<dbReference type="Gene3D" id="2.20.230.10">
    <property type="entry name" value="Resuscitation-promoting factor rpfb"/>
    <property type="match status" value="1"/>
</dbReference>
<keyword evidence="7" id="KW-1185">Reference proteome</keyword>
<evidence type="ECO:0000256" key="4">
    <source>
        <dbReference type="SAM" id="SignalP"/>
    </source>
</evidence>
<dbReference type="InterPro" id="IPR023346">
    <property type="entry name" value="Lysozyme-like_dom_sf"/>
</dbReference>
<dbReference type="CDD" id="cd13925">
    <property type="entry name" value="RPF"/>
    <property type="match status" value="1"/>
</dbReference>
<dbReference type="Pfam" id="PF07501">
    <property type="entry name" value="G5"/>
    <property type="match status" value="1"/>
</dbReference>
<evidence type="ECO:0000256" key="1">
    <source>
        <dbReference type="ARBA" id="ARBA00010830"/>
    </source>
</evidence>
<proteinExistence type="inferred from homology"/>
<feature type="domain" description="G5" evidence="5">
    <location>
        <begin position="198"/>
        <end position="278"/>
    </location>
</feature>
<evidence type="ECO:0000256" key="2">
    <source>
        <dbReference type="ARBA" id="ARBA00022729"/>
    </source>
</evidence>